<dbReference type="PRINTS" id="PR00419">
    <property type="entry name" value="ADXRDTASE"/>
</dbReference>
<dbReference type="InterPro" id="IPR050407">
    <property type="entry name" value="Geranylgeranyl_reductase"/>
</dbReference>
<dbReference type="PROSITE" id="PS51257">
    <property type="entry name" value="PROKAR_LIPOPROTEIN"/>
    <property type="match status" value="1"/>
</dbReference>
<dbReference type="Gene3D" id="3.50.50.60">
    <property type="entry name" value="FAD/NAD(P)-binding domain"/>
    <property type="match status" value="2"/>
</dbReference>
<keyword evidence="2" id="KW-1185">Reference proteome</keyword>
<sequence length="381" mass="42319">MTTQKAIQIVGAGPSGLACAIVLARAGFKAKIYDRRPGVGGRFHDDFQGLENWTAKDDILRELELAGMKINFDVLPVRHGTAFDAWGHAYDINSNAPLYYLVRRGQMAGTLDRGLLQQALDLDVEIQFGHPIEEVDSPAVLAIGPRTADAIATGYIFETTMQNGSWICFNKELAPLGYSYLLVWQGRGTVASCMFTGFKSHQKFVDRTVAFFEKKAGLQMTNPRQFGGYANFRLPETATQGDNLVIGEQAGFQDALAGFGMGYAIRSGILAARSIIEGTSYTRLWRRELLPQLRTSVCNRFIFNVAGRYGHRYAIANHIATGDAREALSALYQPWWVTKLLQPIALLRYRHPLRDKSCDHIDCTCVWCEHGITGHPSQHDG</sequence>
<dbReference type="PANTHER" id="PTHR42685:SF18">
    <property type="entry name" value="DIGERANYLGERANYLGLYCEROPHOSPHOLIPID REDUCTASE"/>
    <property type="match status" value="1"/>
</dbReference>
<dbReference type="EMBL" id="JBHSCR010000001">
    <property type="protein sequence ID" value="MFC4346499.1"/>
    <property type="molecule type" value="Genomic_DNA"/>
</dbReference>
<comment type="caution">
    <text evidence="1">The sequence shown here is derived from an EMBL/GenBank/DDBJ whole genome shotgun (WGS) entry which is preliminary data.</text>
</comment>
<reference evidence="2" key="1">
    <citation type="journal article" date="2019" name="Int. J. Syst. Evol. Microbiol.">
        <title>The Global Catalogue of Microorganisms (GCM) 10K type strain sequencing project: providing services to taxonomists for standard genome sequencing and annotation.</title>
        <authorList>
            <consortium name="The Broad Institute Genomics Platform"/>
            <consortium name="The Broad Institute Genome Sequencing Center for Infectious Disease"/>
            <person name="Wu L."/>
            <person name="Ma J."/>
        </authorList>
    </citation>
    <scope>NUCLEOTIDE SEQUENCE [LARGE SCALE GENOMIC DNA]</scope>
    <source>
        <strain evidence="2">CGMCC 1.15304</strain>
    </source>
</reference>
<keyword evidence="1" id="KW-0560">Oxidoreductase</keyword>
<organism evidence="1 2">
    <name type="scientific">Kordiimonas lipolytica</name>
    <dbReference type="NCBI Taxonomy" id="1662421"/>
    <lineage>
        <taxon>Bacteria</taxon>
        <taxon>Pseudomonadati</taxon>
        <taxon>Pseudomonadota</taxon>
        <taxon>Alphaproteobacteria</taxon>
        <taxon>Kordiimonadales</taxon>
        <taxon>Kordiimonadaceae</taxon>
        <taxon>Kordiimonas</taxon>
    </lineage>
</organism>
<accession>A0ABV8U6M1</accession>
<dbReference type="EC" id="1.-.-.-" evidence="1"/>
<dbReference type="GO" id="GO:0016491">
    <property type="term" value="F:oxidoreductase activity"/>
    <property type="evidence" value="ECO:0007669"/>
    <property type="project" value="UniProtKB-KW"/>
</dbReference>
<dbReference type="SUPFAM" id="SSF51905">
    <property type="entry name" value="FAD/NAD(P)-binding domain"/>
    <property type="match status" value="1"/>
</dbReference>
<dbReference type="InterPro" id="IPR036188">
    <property type="entry name" value="FAD/NAD-bd_sf"/>
</dbReference>
<proteinExistence type="predicted"/>
<protein>
    <submittedName>
        <fullName evidence="1">NAD(P)/FAD-dependent oxidoreductase</fullName>
        <ecNumber evidence="1">1.-.-.-</ecNumber>
    </submittedName>
</protein>
<dbReference type="Proteomes" id="UP001595776">
    <property type="component" value="Unassembled WGS sequence"/>
</dbReference>
<dbReference type="PANTHER" id="PTHR42685">
    <property type="entry name" value="GERANYLGERANYL DIPHOSPHATE REDUCTASE"/>
    <property type="match status" value="1"/>
</dbReference>
<evidence type="ECO:0000313" key="1">
    <source>
        <dbReference type="EMBL" id="MFC4346499.1"/>
    </source>
</evidence>
<dbReference type="Pfam" id="PF13450">
    <property type="entry name" value="NAD_binding_8"/>
    <property type="match status" value="1"/>
</dbReference>
<name>A0ABV8U6M1_9PROT</name>
<dbReference type="RefSeq" id="WP_068150125.1">
    <property type="nucleotide sequence ID" value="NZ_JBHSCR010000001.1"/>
</dbReference>
<evidence type="ECO:0000313" key="2">
    <source>
        <dbReference type="Proteomes" id="UP001595776"/>
    </source>
</evidence>
<gene>
    <name evidence="1" type="ORF">ACFO5Q_01405</name>
</gene>